<keyword evidence="3" id="KW-1185">Reference proteome</keyword>
<dbReference type="EMBL" id="JAACJL010000058">
    <property type="protein sequence ID" value="KAF4610697.1"/>
    <property type="molecule type" value="Genomic_DNA"/>
</dbReference>
<dbReference type="Gene3D" id="3.50.30.50">
    <property type="entry name" value="Putative cyclase"/>
    <property type="match status" value="1"/>
</dbReference>
<comment type="caution">
    <text evidence="2">The sequence shown here is derived from an EMBL/GenBank/DDBJ whole genome shotgun (WGS) entry which is preliminary data.</text>
</comment>
<name>A0A8H4QGQ4_9AGAR</name>
<accession>A0A8H4QGQ4</accession>
<dbReference type="PANTHER" id="PTHR31118">
    <property type="entry name" value="CYCLASE-LIKE PROTEIN 2"/>
    <property type="match status" value="1"/>
</dbReference>
<dbReference type="GO" id="GO:0019441">
    <property type="term" value="P:L-tryptophan catabolic process to kynurenine"/>
    <property type="evidence" value="ECO:0007669"/>
    <property type="project" value="InterPro"/>
</dbReference>
<organism evidence="2 3">
    <name type="scientific">Agrocybe pediades</name>
    <dbReference type="NCBI Taxonomy" id="84607"/>
    <lineage>
        <taxon>Eukaryota</taxon>
        <taxon>Fungi</taxon>
        <taxon>Dikarya</taxon>
        <taxon>Basidiomycota</taxon>
        <taxon>Agaricomycotina</taxon>
        <taxon>Agaricomycetes</taxon>
        <taxon>Agaricomycetidae</taxon>
        <taxon>Agaricales</taxon>
        <taxon>Agaricineae</taxon>
        <taxon>Strophariaceae</taxon>
        <taxon>Agrocybe</taxon>
    </lineage>
</organism>
<dbReference type="Pfam" id="PF04199">
    <property type="entry name" value="Cyclase"/>
    <property type="match status" value="1"/>
</dbReference>
<dbReference type="InterPro" id="IPR037175">
    <property type="entry name" value="KFase_sf"/>
</dbReference>
<evidence type="ECO:0000256" key="1">
    <source>
        <dbReference type="ARBA" id="ARBA00007865"/>
    </source>
</evidence>
<proteinExistence type="inferred from homology"/>
<dbReference type="InterPro" id="IPR007325">
    <property type="entry name" value="KFase/CYL"/>
</dbReference>
<gene>
    <name evidence="2" type="ORF">D9613_006668</name>
</gene>
<evidence type="ECO:0008006" key="4">
    <source>
        <dbReference type="Google" id="ProtNLM"/>
    </source>
</evidence>
<protein>
    <recommendedName>
        <fullName evidence="4">Cyclase</fullName>
    </recommendedName>
</protein>
<dbReference type="AlphaFoldDB" id="A0A8H4QGQ4"/>
<dbReference type="Proteomes" id="UP000521872">
    <property type="component" value="Unassembled WGS sequence"/>
</dbReference>
<evidence type="ECO:0000313" key="2">
    <source>
        <dbReference type="EMBL" id="KAF4610697.1"/>
    </source>
</evidence>
<sequence>MTFGRKYIDLSHSLDAGTVIYPGDPDYYMVAHASHIKDGYSVHKLSLGTHTGTHIDAPYHFFADEDTVEKIFIGDLIGPVVVIDLSGLNSQGGLLLEEGKDIQPLNERERITWDYLQPYEHFLLPGRILLINTGWSKLHYKTPKYRDHPYLAPDVASELLTRGIRVVGVDTLNPDETPSSSDAPESADGFGFHEKFLGGGGLIAENVTNLEELIEAQKATPGTTWIVNLVPLKLVGGDGSPVRAFAYNLE</sequence>
<comment type="similarity">
    <text evidence="1">Belongs to the Cyclase 1 superfamily.</text>
</comment>
<dbReference type="PANTHER" id="PTHR31118:SF12">
    <property type="entry name" value="CYCLASE-LIKE PROTEIN 2"/>
    <property type="match status" value="1"/>
</dbReference>
<evidence type="ECO:0000313" key="3">
    <source>
        <dbReference type="Proteomes" id="UP000521872"/>
    </source>
</evidence>
<dbReference type="GO" id="GO:0004061">
    <property type="term" value="F:arylformamidase activity"/>
    <property type="evidence" value="ECO:0007669"/>
    <property type="project" value="InterPro"/>
</dbReference>
<reference evidence="2 3" key="1">
    <citation type="submission" date="2019-12" db="EMBL/GenBank/DDBJ databases">
        <authorList>
            <person name="Floudas D."/>
            <person name="Bentzer J."/>
            <person name="Ahren D."/>
            <person name="Johansson T."/>
            <person name="Persson P."/>
            <person name="Tunlid A."/>
        </authorList>
    </citation>
    <scope>NUCLEOTIDE SEQUENCE [LARGE SCALE GENOMIC DNA]</scope>
    <source>
        <strain evidence="2 3">CBS 102.39</strain>
    </source>
</reference>
<dbReference type="SUPFAM" id="SSF102198">
    <property type="entry name" value="Putative cyclase"/>
    <property type="match status" value="1"/>
</dbReference>